<dbReference type="Pfam" id="PF00078">
    <property type="entry name" value="RVT_1"/>
    <property type="match status" value="1"/>
</dbReference>
<comment type="caution">
    <text evidence="3">The sequence shown here is derived from an EMBL/GenBank/DDBJ whole genome shotgun (WGS) entry which is preliminary data.</text>
</comment>
<dbReference type="PANTHER" id="PTHR24559">
    <property type="entry name" value="TRANSPOSON TY3-I GAG-POL POLYPROTEIN"/>
    <property type="match status" value="1"/>
</dbReference>
<reference evidence="3" key="1">
    <citation type="submission" date="2020-08" db="EMBL/GenBank/DDBJ databases">
        <title>Multicomponent nature underlies the extraordinary mechanical properties of spider dragline silk.</title>
        <authorList>
            <person name="Kono N."/>
            <person name="Nakamura H."/>
            <person name="Mori M."/>
            <person name="Yoshida Y."/>
            <person name="Ohtoshi R."/>
            <person name="Malay A.D."/>
            <person name="Moran D.A.P."/>
            <person name="Tomita M."/>
            <person name="Numata K."/>
            <person name="Arakawa K."/>
        </authorList>
    </citation>
    <scope>NUCLEOTIDE SEQUENCE</scope>
</reference>
<dbReference type="AlphaFoldDB" id="A0A8X6W8Z6"/>
<dbReference type="Gene3D" id="3.10.10.10">
    <property type="entry name" value="HIV Type 1 Reverse Transcriptase, subunit A, domain 1"/>
    <property type="match status" value="1"/>
</dbReference>
<dbReference type="InterPro" id="IPR043502">
    <property type="entry name" value="DNA/RNA_pol_sf"/>
</dbReference>
<feature type="domain" description="Reverse transcriptase" evidence="1">
    <location>
        <begin position="161"/>
        <end position="240"/>
    </location>
</feature>
<dbReference type="GO" id="GO:0071897">
    <property type="term" value="P:DNA biosynthetic process"/>
    <property type="evidence" value="ECO:0007669"/>
    <property type="project" value="UniProtKB-ARBA"/>
</dbReference>
<dbReference type="PANTHER" id="PTHR24559:SF444">
    <property type="entry name" value="REVERSE TRANSCRIPTASE DOMAIN-CONTAINING PROTEIN"/>
    <property type="match status" value="1"/>
</dbReference>
<dbReference type="InterPro" id="IPR053134">
    <property type="entry name" value="RNA-dir_DNA_polymerase"/>
</dbReference>
<dbReference type="InterPro" id="IPR000477">
    <property type="entry name" value="RT_dom"/>
</dbReference>
<evidence type="ECO:0000259" key="1">
    <source>
        <dbReference type="Pfam" id="PF00078"/>
    </source>
</evidence>
<gene>
    <name evidence="3" type="primary">X975_07628</name>
    <name evidence="3" type="ORF">TNCV_3522631</name>
</gene>
<name>A0A8X6W8Z6_TRICX</name>
<keyword evidence="4" id="KW-1185">Reference proteome</keyword>
<dbReference type="EMBL" id="BMAU01021393">
    <property type="protein sequence ID" value="GFY30500.1"/>
    <property type="molecule type" value="Genomic_DNA"/>
</dbReference>
<dbReference type="GO" id="GO:0005634">
    <property type="term" value="C:nucleus"/>
    <property type="evidence" value="ECO:0007669"/>
    <property type="project" value="InterPro"/>
</dbReference>
<feature type="domain" description="DUF382" evidence="2">
    <location>
        <begin position="7"/>
        <end position="59"/>
    </location>
</feature>
<dbReference type="Proteomes" id="UP000887159">
    <property type="component" value="Unassembled WGS sequence"/>
</dbReference>
<proteinExistence type="predicted"/>
<evidence type="ECO:0000313" key="3">
    <source>
        <dbReference type="EMBL" id="GFY30500.1"/>
    </source>
</evidence>
<dbReference type="InterPro" id="IPR043128">
    <property type="entry name" value="Rev_trsase/Diguanyl_cyclase"/>
</dbReference>
<accession>A0A8X6W8Z6</accession>
<dbReference type="Pfam" id="PF04037">
    <property type="entry name" value="DUF382"/>
    <property type="match status" value="1"/>
</dbReference>
<organism evidence="3 4">
    <name type="scientific">Trichonephila clavipes</name>
    <name type="common">Golden silk orbweaver</name>
    <name type="synonym">Nephila clavipes</name>
    <dbReference type="NCBI Taxonomy" id="2585209"/>
    <lineage>
        <taxon>Eukaryota</taxon>
        <taxon>Metazoa</taxon>
        <taxon>Ecdysozoa</taxon>
        <taxon>Arthropoda</taxon>
        <taxon>Chelicerata</taxon>
        <taxon>Arachnida</taxon>
        <taxon>Araneae</taxon>
        <taxon>Araneomorphae</taxon>
        <taxon>Entelegynae</taxon>
        <taxon>Araneoidea</taxon>
        <taxon>Nephilidae</taxon>
        <taxon>Trichonephila</taxon>
    </lineage>
</organism>
<dbReference type="SUPFAM" id="SSF56672">
    <property type="entry name" value="DNA/RNA polymerases"/>
    <property type="match status" value="1"/>
</dbReference>
<protein>
    <submittedName>
        <fullName evidence="3">Transposon Ty3-I Gag-Pol polyprotein</fullName>
    </submittedName>
</protein>
<dbReference type="Gene3D" id="3.30.70.270">
    <property type="match status" value="1"/>
</dbReference>
<dbReference type="InterPro" id="IPR007180">
    <property type="entry name" value="DUF382"/>
</dbReference>
<evidence type="ECO:0000259" key="2">
    <source>
        <dbReference type="Pfam" id="PF04037"/>
    </source>
</evidence>
<evidence type="ECO:0000313" key="4">
    <source>
        <dbReference type="Proteomes" id="UP000887159"/>
    </source>
</evidence>
<sequence>MTVAESQQKVNLKASSNVILIPLHRSVKRKYSQDKGGMEKLAWKLPDFIKRIDIMKQNRDQDPTDFIYDQLKVHKKLGLRMTEEALVDHIFVRLEIQVQDYGENTYVLTSLVTPLVLDFDRKALAIPDPQIEKVVTTIEEGNEEIDLTKTRKNNGFPPENPEAYRFAVDYRKLNAITNYPRYPLPLIDDLTTKIPHTTIKLTLDLRSGYFQLEVNPSDIVKTAFVTKNSTYAFRRMPFGLSGRLPTFRRR</sequence>
<dbReference type="CDD" id="cd01647">
    <property type="entry name" value="RT_LTR"/>
    <property type="match status" value="1"/>
</dbReference>